<dbReference type="CDD" id="cd03230">
    <property type="entry name" value="ABC_DR_subfamily_A"/>
    <property type="match status" value="1"/>
</dbReference>
<dbReference type="PANTHER" id="PTHR43335">
    <property type="entry name" value="ABC TRANSPORTER, ATP-BINDING PROTEIN"/>
    <property type="match status" value="1"/>
</dbReference>
<proteinExistence type="inferred from homology"/>
<dbReference type="GO" id="GO:0005524">
    <property type="term" value="F:ATP binding"/>
    <property type="evidence" value="ECO:0007669"/>
    <property type="project" value="UniProtKB-KW"/>
</dbReference>
<dbReference type="SUPFAM" id="SSF52540">
    <property type="entry name" value="P-loop containing nucleoside triphosphate hydrolases"/>
    <property type="match status" value="1"/>
</dbReference>
<name>A0A1N7CPH7_9EURY</name>
<dbReference type="GO" id="GO:0016887">
    <property type="term" value="F:ATP hydrolysis activity"/>
    <property type="evidence" value="ECO:0007669"/>
    <property type="project" value="InterPro"/>
</dbReference>
<evidence type="ECO:0000256" key="3">
    <source>
        <dbReference type="ARBA" id="ARBA00022741"/>
    </source>
</evidence>
<dbReference type="InterPro" id="IPR005895">
    <property type="entry name" value="ABC_transptr_haem_export_CcmA"/>
</dbReference>
<evidence type="ECO:0000256" key="5">
    <source>
        <dbReference type="ARBA" id="ARBA00022840"/>
    </source>
</evidence>
<dbReference type="Proteomes" id="UP000185936">
    <property type="component" value="Unassembled WGS sequence"/>
</dbReference>
<dbReference type="PROSITE" id="PS50893">
    <property type="entry name" value="ABC_TRANSPORTER_2"/>
    <property type="match status" value="1"/>
</dbReference>
<evidence type="ECO:0000256" key="4">
    <source>
        <dbReference type="ARBA" id="ARBA00022748"/>
    </source>
</evidence>
<keyword evidence="5" id="KW-0067">ATP-binding</keyword>
<reference evidence="8" key="1">
    <citation type="submission" date="2017-01" db="EMBL/GenBank/DDBJ databases">
        <authorList>
            <person name="Varghese N."/>
            <person name="Submissions S."/>
        </authorList>
    </citation>
    <scope>NUCLEOTIDE SEQUENCE [LARGE SCALE GENOMIC DNA]</scope>
    <source>
        <strain evidence="8">type strain: HArc-</strain>
    </source>
</reference>
<dbReference type="InterPro" id="IPR027417">
    <property type="entry name" value="P-loop_NTPase"/>
</dbReference>
<evidence type="ECO:0000313" key="7">
    <source>
        <dbReference type="EMBL" id="SIR65521.1"/>
    </source>
</evidence>
<organism evidence="7 8">
    <name type="scientific">Natronorubrum thiooxidans</name>
    <dbReference type="NCBI Taxonomy" id="308853"/>
    <lineage>
        <taxon>Archaea</taxon>
        <taxon>Methanobacteriati</taxon>
        <taxon>Methanobacteriota</taxon>
        <taxon>Stenosarchaea group</taxon>
        <taxon>Halobacteria</taxon>
        <taxon>Halobacteriales</taxon>
        <taxon>Natrialbaceae</taxon>
        <taxon>Natronorubrum</taxon>
    </lineage>
</organism>
<dbReference type="Pfam" id="PF00005">
    <property type="entry name" value="ABC_tran"/>
    <property type="match status" value="1"/>
</dbReference>
<evidence type="ECO:0000256" key="2">
    <source>
        <dbReference type="ARBA" id="ARBA00022448"/>
    </source>
</evidence>
<feature type="domain" description="ABC transporter" evidence="6">
    <location>
        <begin position="4"/>
        <end position="228"/>
    </location>
</feature>
<dbReference type="PANTHER" id="PTHR43335:SF11">
    <property type="entry name" value="ABC TRANSPORTER RELATED"/>
    <property type="match status" value="1"/>
</dbReference>
<comment type="similarity">
    <text evidence="1">Belongs to the ABC transporter superfamily.</text>
</comment>
<dbReference type="AlphaFoldDB" id="A0A1N7CPH7"/>
<dbReference type="NCBIfam" id="TIGR01189">
    <property type="entry name" value="ccmA"/>
    <property type="match status" value="1"/>
</dbReference>
<dbReference type="GO" id="GO:0022857">
    <property type="term" value="F:transmembrane transporter activity"/>
    <property type="evidence" value="ECO:0007669"/>
    <property type="project" value="InterPro"/>
</dbReference>
<dbReference type="OrthoDB" id="40048at2157"/>
<dbReference type="SMART" id="SM00382">
    <property type="entry name" value="AAA"/>
    <property type="match status" value="1"/>
</dbReference>
<protein>
    <submittedName>
        <fullName evidence="7">Heme exporter protein A</fullName>
    </submittedName>
</protein>
<keyword evidence="3" id="KW-0547">Nucleotide-binding</keyword>
<keyword evidence="4" id="KW-0201">Cytochrome c-type biogenesis</keyword>
<keyword evidence="8" id="KW-1185">Reference proteome</keyword>
<dbReference type="InterPro" id="IPR003439">
    <property type="entry name" value="ABC_transporter-like_ATP-bd"/>
</dbReference>
<evidence type="ECO:0000259" key="6">
    <source>
        <dbReference type="PROSITE" id="PS50893"/>
    </source>
</evidence>
<dbReference type="EMBL" id="FTNR01000001">
    <property type="protein sequence ID" value="SIR65521.1"/>
    <property type="molecule type" value="Genomic_DNA"/>
</dbReference>
<dbReference type="InterPro" id="IPR003593">
    <property type="entry name" value="AAA+_ATPase"/>
</dbReference>
<dbReference type="InterPro" id="IPR017871">
    <property type="entry name" value="ABC_transporter-like_CS"/>
</dbReference>
<dbReference type="Gene3D" id="3.40.50.300">
    <property type="entry name" value="P-loop containing nucleotide triphosphate hydrolases"/>
    <property type="match status" value="1"/>
</dbReference>
<keyword evidence="2" id="KW-0813">Transport</keyword>
<sequence>MASITAEGVTKRLGSTVAVRDVSFTVESGEHVGLFGPNGAGKTTLMQMLATLSFPSDGSIQIGGRDVTPDATRVRRDLGVMGHRPMLYGTLTARENLRLHARLRGVSTDRVEEVLGQVNLRTQASTRVETFSHGMKKRLAIARAVLHDPTVLLLDEPYAGLDQRSAADLQRILDQFDDRTVVLATHDLARGATDCDRALVLVDGTVSRDVQIEDSATDALETVYQRATDPADQR</sequence>
<dbReference type="STRING" id="308853.SAMN05421752_101498"/>
<evidence type="ECO:0000313" key="8">
    <source>
        <dbReference type="Proteomes" id="UP000185936"/>
    </source>
</evidence>
<gene>
    <name evidence="7" type="ORF">SAMN05421752_101498</name>
</gene>
<evidence type="ECO:0000256" key="1">
    <source>
        <dbReference type="ARBA" id="ARBA00005417"/>
    </source>
</evidence>
<dbReference type="PROSITE" id="PS00211">
    <property type="entry name" value="ABC_TRANSPORTER_1"/>
    <property type="match status" value="1"/>
</dbReference>
<dbReference type="GO" id="GO:0017004">
    <property type="term" value="P:cytochrome complex assembly"/>
    <property type="evidence" value="ECO:0007669"/>
    <property type="project" value="UniProtKB-KW"/>
</dbReference>
<dbReference type="RefSeq" id="WP_076607577.1">
    <property type="nucleotide sequence ID" value="NZ_FTNR01000001.1"/>
</dbReference>
<accession>A0A1N7CPH7</accession>